<accession>A0AAW5ZIB8</accession>
<protein>
    <submittedName>
        <fullName evidence="2">Endoribonuclease L-PSP</fullName>
    </submittedName>
</protein>
<comment type="similarity">
    <text evidence="1">Belongs to the RutC family.</text>
</comment>
<name>A0AAW5ZIB8_RALSL</name>
<dbReference type="GO" id="GO:0005829">
    <property type="term" value="C:cytosol"/>
    <property type="evidence" value="ECO:0007669"/>
    <property type="project" value="TreeGrafter"/>
</dbReference>
<gene>
    <name evidence="2" type="ORF">LBW59_04035</name>
</gene>
<dbReference type="EMBL" id="JAIVFG010000005">
    <property type="protein sequence ID" value="MDB0569943.1"/>
    <property type="molecule type" value="Genomic_DNA"/>
</dbReference>
<comment type="caution">
    <text evidence="2">The sequence shown here is derived from an EMBL/GenBank/DDBJ whole genome shotgun (WGS) entry which is preliminary data.</text>
</comment>
<dbReference type="PANTHER" id="PTHR11803:SF58">
    <property type="entry name" value="PROTEIN HMF1-RELATED"/>
    <property type="match status" value="1"/>
</dbReference>
<dbReference type="InterPro" id="IPR006175">
    <property type="entry name" value="YjgF/YER057c/UK114"/>
</dbReference>
<organism evidence="2 3">
    <name type="scientific">Ralstonia solanacearum</name>
    <name type="common">Pseudomonas solanacearum</name>
    <dbReference type="NCBI Taxonomy" id="305"/>
    <lineage>
        <taxon>Bacteria</taxon>
        <taxon>Pseudomonadati</taxon>
        <taxon>Pseudomonadota</taxon>
        <taxon>Betaproteobacteria</taxon>
        <taxon>Burkholderiales</taxon>
        <taxon>Burkholderiaceae</taxon>
        <taxon>Ralstonia</taxon>
        <taxon>Ralstonia solanacearum species complex</taxon>
    </lineage>
</organism>
<dbReference type="Gene3D" id="3.30.1330.40">
    <property type="entry name" value="RutC-like"/>
    <property type="match status" value="1"/>
</dbReference>
<dbReference type="InterPro" id="IPR035959">
    <property type="entry name" value="RutC-like_sf"/>
</dbReference>
<dbReference type="GO" id="GO:0019239">
    <property type="term" value="F:deaminase activity"/>
    <property type="evidence" value="ECO:0007669"/>
    <property type="project" value="TreeGrafter"/>
</dbReference>
<dbReference type="Proteomes" id="UP001144050">
    <property type="component" value="Unassembled WGS sequence"/>
</dbReference>
<dbReference type="AlphaFoldDB" id="A0AAW5ZIB8"/>
<proteinExistence type="inferred from homology"/>
<sequence>MFNNLEAILMEAGSSLAGVVAVTVFMTDLGEFANTNVVFARRFGPHRPARTTVQVSALPTGAGVGINAIARRQA</sequence>
<evidence type="ECO:0000256" key="1">
    <source>
        <dbReference type="ARBA" id="ARBA00010552"/>
    </source>
</evidence>
<dbReference type="Pfam" id="PF01042">
    <property type="entry name" value="Ribonuc_L-PSP"/>
    <property type="match status" value="1"/>
</dbReference>
<dbReference type="CDD" id="cd00448">
    <property type="entry name" value="YjgF_YER057c_UK114_family"/>
    <property type="match status" value="1"/>
</dbReference>
<dbReference type="PANTHER" id="PTHR11803">
    <property type="entry name" value="2-IMINOBUTANOATE/2-IMINOPROPANOATE DEAMINASE RIDA"/>
    <property type="match status" value="1"/>
</dbReference>
<evidence type="ECO:0000313" key="3">
    <source>
        <dbReference type="Proteomes" id="UP001144050"/>
    </source>
</evidence>
<reference evidence="2" key="1">
    <citation type="submission" date="2021-09" db="EMBL/GenBank/DDBJ databases">
        <title>Genomic analysis of Ralstonia spp.</title>
        <authorList>
            <person name="Aburjaile F."/>
            <person name="Ariute J.C."/>
            <person name="Pais A.K.L."/>
            <person name="Albuquerque G.M.R."/>
            <person name="Silva A.M.F."/>
            <person name="Brenig B."/>
            <person name="Azevedo V."/>
            <person name="Matiuzzi M."/>
            <person name="Ramos R."/>
            <person name="Goes-Neto A."/>
            <person name="Soares S."/>
            <person name="Iseppon A.M.B."/>
            <person name="Souza E."/>
            <person name="Gama M."/>
        </authorList>
    </citation>
    <scope>NUCLEOTIDE SEQUENCE</scope>
    <source>
        <strain evidence="2">CCRMRs91</strain>
    </source>
</reference>
<evidence type="ECO:0000313" key="2">
    <source>
        <dbReference type="EMBL" id="MDB0569943.1"/>
    </source>
</evidence>
<dbReference type="SUPFAM" id="SSF55298">
    <property type="entry name" value="YjgF-like"/>
    <property type="match status" value="1"/>
</dbReference>